<dbReference type="GO" id="GO:0004526">
    <property type="term" value="F:ribonuclease P activity"/>
    <property type="evidence" value="ECO:0007669"/>
    <property type="project" value="TreeGrafter"/>
</dbReference>
<name>A0A4U0TSP7_9PEZI</name>
<dbReference type="GO" id="GO:0000172">
    <property type="term" value="C:ribonuclease MRP complex"/>
    <property type="evidence" value="ECO:0007669"/>
    <property type="project" value="TreeGrafter"/>
</dbReference>
<proteinExistence type="predicted"/>
<dbReference type="GO" id="GO:0000447">
    <property type="term" value="P:endonucleolytic cleavage in ITS1 to separate SSU-rRNA from 5.8S rRNA and LSU-rRNA from tricistronic rRNA transcript (SSU-rRNA, 5.8S rRNA, LSU-rRNA)"/>
    <property type="evidence" value="ECO:0007669"/>
    <property type="project" value="TreeGrafter"/>
</dbReference>
<reference evidence="1 2" key="1">
    <citation type="submission" date="2017-03" db="EMBL/GenBank/DDBJ databases">
        <title>Genomes of endolithic fungi from Antarctica.</title>
        <authorList>
            <person name="Coleine C."/>
            <person name="Masonjones S."/>
            <person name="Stajich J.E."/>
        </authorList>
    </citation>
    <scope>NUCLEOTIDE SEQUENCE [LARGE SCALE GENOMIC DNA]</scope>
    <source>
        <strain evidence="1 2">CCFEE 6315</strain>
    </source>
</reference>
<accession>A0A4U0TSP7</accession>
<dbReference type="InterPro" id="IPR013893">
    <property type="entry name" value="RNase_P_Rpp40"/>
</dbReference>
<dbReference type="EMBL" id="NAJL01000039">
    <property type="protein sequence ID" value="TKA24966.1"/>
    <property type="molecule type" value="Genomic_DNA"/>
</dbReference>
<keyword evidence="2" id="KW-1185">Reference proteome</keyword>
<dbReference type="Proteomes" id="UP000308549">
    <property type="component" value="Unassembled WGS sequence"/>
</dbReference>
<dbReference type="GO" id="GO:0001682">
    <property type="term" value="P:tRNA 5'-leader removal"/>
    <property type="evidence" value="ECO:0007669"/>
    <property type="project" value="InterPro"/>
</dbReference>
<dbReference type="GO" id="GO:0030681">
    <property type="term" value="C:multimeric ribonuclease P complex"/>
    <property type="evidence" value="ECO:0007669"/>
    <property type="project" value="TreeGrafter"/>
</dbReference>
<dbReference type="GO" id="GO:0000171">
    <property type="term" value="F:ribonuclease MRP activity"/>
    <property type="evidence" value="ECO:0007669"/>
    <property type="project" value="TreeGrafter"/>
</dbReference>
<evidence type="ECO:0000313" key="2">
    <source>
        <dbReference type="Proteomes" id="UP000308549"/>
    </source>
</evidence>
<organism evidence="1 2">
    <name type="scientific">Salinomyces thailandicus</name>
    <dbReference type="NCBI Taxonomy" id="706561"/>
    <lineage>
        <taxon>Eukaryota</taxon>
        <taxon>Fungi</taxon>
        <taxon>Dikarya</taxon>
        <taxon>Ascomycota</taxon>
        <taxon>Pezizomycotina</taxon>
        <taxon>Dothideomycetes</taxon>
        <taxon>Dothideomycetidae</taxon>
        <taxon>Mycosphaerellales</taxon>
        <taxon>Teratosphaeriaceae</taxon>
        <taxon>Salinomyces</taxon>
    </lineage>
</organism>
<dbReference type="PANTHER" id="PTHR15396:SF1">
    <property type="entry name" value="RIBONUCLEASE P PROTEIN SUBUNIT P40"/>
    <property type="match status" value="1"/>
</dbReference>
<evidence type="ECO:0000313" key="1">
    <source>
        <dbReference type="EMBL" id="TKA24966.1"/>
    </source>
</evidence>
<gene>
    <name evidence="1" type="ORF">B0A50_06064</name>
</gene>
<dbReference type="Pfam" id="PF08584">
    <property type="entry name" value="Ribonuc_P_40"/>
    <property type="match status" value="1"/>
</dbReference>
<dbReference type="PANTHER" id="PTHR15396">
    <property type="entry name" value="RIBONUCLEASE P PROTEIN SUBUNIT P40"/>
    <property type="match status" value="1"/>
</dbReference>
<dbReference type="AlphaFoldDB" id="A0A4U0TSP7"/>
<sequence>MLEIGSADKPRPKCYFTQASLPTFVDHEQPPTKKLPFSTVIRQKYNHTLDVIIPEARAHAVQQCLDSTLQYAKVNMKLSEIISGDFFNDYIKSGNIIMLSEGQPGIENIFSLHEGILRLEVDKPTYERMGLQGVAVPSEGRKHVKARFAIDLNLRLPSMVRGHKGFERIIWAFKNVLDHSITWLFCSLRSTGKLEGPIQAHYPIVRTVEPHVNQLDHVLVPSIPDNLEQGNDGSATELLEWLTLVCNLSPRVQSGDVLDHYLSRYAVPDLSESPESEELPKPQNLSRVRWHGFVPSTFAYKILLATLKASGDTWFAFCSTSFQGEAYSVLKANGQTYTWEYKD</sequence>
<protein>
    <submittedName>
        <fullName evidence="1">Uncharacterized protein</fullName>
    </submittedName>
</protein>
<comment type="caution">
    <text evidence="1">The sequence shown here is derived from an EMBL/GenBank/DDBJ whole genome shotgun (WGS) entry which is preliminary data.</text>
</comment>
<dbReference type="OrthoDB" id="63112at2759"/>